<dbReference type="InterPro" id="IPR015421">
    <property type="entry name" value="PyrdxlP-dep_Trfase_major"/>
</dbReference>
<evidence type="ECO:0000256" key="2">
    <source>
        <dbReference type="ARBA" id="ARBA00003120"/>
    </source>
</evidence>
<dbReference type="InterPro" id="IPR015422">
    <property type="entry name" value="PyrdxlP-dep_Trfase_small"/>
</dbReference>
<keyword evidence="8" id="KW-0663">Pyridoxal phosphate</keyword>
<keyword evidence="10" id="KW-0411">Iron-sulfur</keyword>
<dbReference type="PIRSF" id="PIRSF005572">
    <property type="entry name" value="NifS"/>
    <property type="match status" value="1"/>
</dbReference>
<evidence type="ECO:0000259" key="13">
    <source>
        <dbReference type="Pfam" id="PF00266"/>
    </source>
</evidence>
<evidence type="ECO:0000256" key="8">
    <source>
        <dbReference type="ARBA" id="ARBA00022898"/>
    </source>
</evidence>
<dbReference type="Proteomes" id="UP000663508">
    <property type="component" value="Plasmid pVL1_1"/>
</dbReference>
<dbReference type="GO" id="GO:0051536">
    <property type="term" value="F:iron-sulfur cluster binding"/>
    <property type="evidence" value="ECO:0007669"/>
    <property type="project" value="UniProtKB-KW"/>
</dbReference>
<reference evidence="14" key="1">
    <citation type="submission" date="2020-11" db="EMBL/GenBank/DDBJ databases">
        <title>Complete genome sequence of a novel pathogenic Methylobacterium strain isolated from rice in Vietnam.</title>
        <authorList>
            <person name="Lai K."/>
            <person name="Okazaki S."/>
            <person name="Higashi K."/>
            <person name="Mori H."/>
            <person name="Toyoda A."/>
            <person name="Kurokawa K."/>
        </authorList>
    </citation>
    <scope>NUCLEOTIDE SEQUENCE</scope>
    <source>
        <strain evidence="14">VL1</strain>
        <plasmid evidence="14">pVL1_1</plasmid>
    </source>
</reference>
<evidence type="ECO:0000256" key="3">
    <source>
        <dbReference type="ARBA" id="ARBA00006490"/>
    </source>
</evidence>
<dbReference type="PANTHER" id="PTHR11601">
    <property type="entry name" value="CYSTEINE DESULFURYLASE FAMILY MEMBER"/>
    <property type="match status" value="1"/>
</dbReference>
<evidence type="ECO:0000313" key="15">
    <source>
        <dbReference type="Proteomes" id="UP000663508"/>
    </source>
</evidence>
<dbReference type="EMBL" id="AP024146">
    <property type="protein sequence ID" value="BCM87581.1"/>
    <property type="molecule type" value="Genomic_DNA"/>
</dbReference>
<dbReference type="GO" id="GO:0046872">
    <property type="term" value="F:metal ion binding"/>
    <property type="evidence" value="ECO:0007669"/>
    <property type="project" value="UniProtKB-KW"/>
</dbReference>
<dbReference type="Gene3D" id="1.10.260.50">
    <property type="match status" value="1"/>
</dbReference>
<evidence type="ECO:0000313" key="14">
    <source>
        <dbReference type="EMBL" id="BCM87581.1"/>
    </source>
</evidence>
<keyword evidence="14" id="KW-0614">Plasmid</keyword>
<organism evidence="14 15">
    <name type="scientific">Methylobacterium indicum</name>
    <dbReference type="NCBI Taxonomy" id="1775910"/>
    <lineage>
        <taxon>Bacteria</taxon>
        <taxon>Pseudomonadati</taxon>
        <taxon>Pseudomonadota</taxon>
        <taxon>Alphaproteobacteria</taxon>
        <taxon>Hyphomicrobiales</taxon>
        <taxon>Methylobacteriaceae</taxon>
        <taxon>Methylobacterium</taxon>
    </lineage>
</organism>
<keyword evidence="9" id="KW-0408">Iron</keyword>
<evidence type="ECO:0000256" key="12">
    <source>
        <dbReference type="RuleBase" id="RU004504"/>
    </source>
</evidence>
<gene>
    <name evidence="14" type="primary">nifS_2</name>
    <name evidence="14" type="ORF">mvi_60420</name>
</gene>
<dbReference type="EC" id="2.8.1.7" evidence="4"/>
<evidence type="ECO:0000256" key="6">
    <source>
        <dbReference type="ARBA" id="ARBA00022679"/>
    </source>
</evidence>
<dbReference type="Gene3D" id="3.90.1150.10">
    <property type="entry name" value="Aspartate Aminotransferase, domain 1"/>
    <property type="match status" value="1"/>
</dbReference>
<evidence type="ECO:0000256" key="4">
    <source>
        <dbReference type="ARBA" id="ARBA00012239"/>
    </source>
</evidence>
<sequence length="388" mass="40709">MLSAPIYLDANATTCPSSDTISALTSAMADGPLNSSSAHARGARARELAIVARDEVADLVGCAIPEATIFTSGGTEANNLAMAAHAWDERLTLVVSAVEHASVLRPAEAAARRGVDLRILPVDAVGLVDPAALNDAVSTARDNLIVSIQWANSETGVVQPLPTLLAGIKGRRDAFLHSDAVQAVGKVPVNIQASGVDALSLSGHKVHGPAGIGALVTVDADDPPLRPLLFGGDQQRGVRPGSEPIPLMVGLGAAMRARFLRFDEDVSRLRRLRDLFEARLKDALPEVSINASTAPRLPNTANVRFRDVDGSALVAQLDDLGIQCSQGSACSSGKPRPSHVLLAMGLSEREAYASVRFAFSVMNTDDEVCRAVEIVTMTAGALRGRTPW</sequence>
<comment type="function">
    <text evidence="2">Catalyzes the removal of elemental sulfur atoms from cysteine to produce alanine. Seems to participate in the biosynthesis of the nitrogenase metalloclusters by providing the inorganic sulfur required for the Fe-S core formation.</text>
</comment>
<dbReference type="PANTHER" id="PTHR11601:SF34">
    <property type="entry name" value="CYSTEINE DESULFURASE"/>
    <property type="match status" value="1"/>
</dbReference>
<feature type="domain" description="Aminotransferase class V" evidence="13">
    <location>
        <begin position="6"/>
        <end position="368"/>
    </location>
</feature>
<evidence type="ECO:0000256" key="11">
    <source>
        <dbReference type="ARBA" id="ARBA00050776"/>
    </source>
</evidence>
<dbReference type="GO" id="GO:0031071">
    <property type="term" value="F:cysteine desulfurase activity"/>
    <property type="evidence" value="ECO:0007669"/>
    <property type="project" value="UniProtKB-EC"/>
</dbReference>
<evidence type="ECO:0000256" key="9">
    <source>
        <dbReference type="ARBA" id="ARBA00023004"/>
    </source>
</evidence>
<evidence type="ECO:0000256" key="7">
    <source>
        <dbReference type="ARBA" id="ARBA00022723"/>
    </source>
</evidence>
<evidence type="ECO:0000256" key="5">
    <source>
        <dbReference type="ARBA" id="ARBA00013558"/>
    </source>
</evidence>
<dbReference type="Gene3D" id="3.40.640.10">
    <property type="entry name" value="Type I PLP-dependent aspartate aminotransferase-like (Major domain)"/>
    <property type="match status" value="1"/>
</dbReference>
<evidence type="ECO:0000256" key="10">
    <source>
        <dbReference type="ARBA" id="ARBA00023014"/>
    </source>
</evidence>
<keyword evidence="7" id="KW-0479">Metal-binding</keyword>
<dbReference type="InterPro" id="IPR000192">
    <property type="entry name" value="Aminotrans_V_dom"/>
</dbReference>
<protein>
    <recommendedName>
        <fullName evidence="5">Cysteine desulfurase</fullName>
        <ecNumber evidence="4">2.8.1.7</ecNumber>
    </recommendedName>
</protein>
<evidence type="ECO:0000256" key="1">
    <source>
        <dbReference type="ARBA" id="ARBA00001933"/>
    </source>
</evidence>
<accession>A0A8H8WZS3</accession>
<comment type="similarity">
    <text evidence="3">Belongs to the class-V pyridoxal-phosphate-dependent aminotransferase family. NifS/IscS subfamily.</text>
</comment>
<dbReference type="InterPro" id="IPR020578">
    <property type="entry name" value="Aminotrans_V_PyrdxlP_BS"/>
</dbReference>
<dbReference type="PROSITE" id="PS00595">
    <property type="entry name" value="AA_TRANSFER_CLASS_5"/>
    <property type="match status" value="1"/>
</dbReference>
<dbReference type="InterPro" id="IPR015424">
    <property type="entry name" value="PyrdxlP-dep_Trfase"/>
</dbReference>
<comment type="catalytic activity">
    <reaction evidence="11">
        <text>(sulfur carrier)-H + L-cysteine = (sulfur carrier)-SH + L-alanine</text>
        <dbReference type="Rhea" id="RHEA:43892"/>
        <dbReference type="Rhea" id="RHEA-COMP:14737"/>
        <dbReference type="Rhea" id="RHEA-COMP:14739"/>
        <dbReference type="ChEBI" id="CHEBI:29917"/>
        <dbReference type="ChEBI" id="CHEBI:35235"/>
        <dbReference type="ChEBI" id="CHEBI:57972"/>
        <dbReference type="ChEBI" id="CHEBI:64428"/>
        <dbReference type="EC" id="2.8.1.7"/>
    </reaction>
</comment>
<dbReference type="Pfam" id="PF00266">
    <property type="entry name" value="Aminotran_5"/>
    <property type="match status" value="1"/>
</dbReference>
<name>A0A8H8WZS3_9HYPH</name>
<dbReference type="AlphaFoldDB" id="A0A8H8WZS3"/>
<proteinExistence type="inferred from homology"/>
<dbReference type="InterPro" id="IPR016454">
    <property type="entry name" value="Cysteine_dSase"/>
</dbReference>
<dbReference type="RefSeq" id="WP_207183767.1">
    <property type="nucleotide sequence ID" value="NZ_AP024146.1"/>
</dbReference>
<dbReference type="SUPFAM" id="SSF53383">
    <property type="entry name" value="PLP-dependent transferases"/>
    <property type="match status" value="1"/>
</dbReference>
<keyword evidence="6" id="KW-0808">Transferase</keyword>
<geneLocation type="plasmid" evidence="14 15">
    <name>pVL1_1</name>
</geneLocation>
<comment type="cofactor">
    <cofactor evidence="1 12">
        <name>pyridoxal 5'-phosphate</name>
        <dbReference type="ChEBI" id="CHEBI:597326"/>
    </cofactor>
</comment>
<dbReference type="KEGG" id="mind:mvi_60420"/>